<keyword evidence="4" id="KW-1185">Reference proteome</keyword>
<evidence type="ECO:0000313" key="3">
    <source>
        <dbReference type="EMBL" id="KNZ49753.1"/>
    </source>
</evidence>
<feature type="region of interest" description="Disordered" evidence="1">
    <location>
        <begin position="108"/>
        <end position="131"/>
    </location>
</feature>
<feature type="chain" id="PRO_5005567934" evidence="2">
    <location>
        <begin position="23"/>
        <end position="234"/>
    </location>
</feature>
<accession>A0A0L6UMI9</accession>
<dbReference type="STRING" id="27349.A0A0L6UMI9"/>
<dbReference type="EMBL" id="LAVV01009954">
    <property type="protein sequence ID" value="KNZ49753.1"/>
    <property type="molecule type" value="Genomic_DNA"/>
</dbReference>
<feature type="non-terminal residue" evidence="3">
    <location>
        <position position="1"/>
    </location>
</feature>
<name>A0A0L6UMI9_9BASI</name>
<gene>
    <name evidence="3" type="ORF">VP01_480g4</name>
</gene>
<comment type="caution">
    <text evidence="3">The sequence shown here is derived from an EMBL/GenBank/DDBJ whole genome shotgun (WGS) entry which is preliminary data.</text>
</comment>
<reference evidence="3 4" key="1">
    <citation type="submission" date="2015-08" db="EMBL/GenBank/DDBJ databases">
        <title>Next Generation Sequencing and Analysis of the Genome of Puccinia sorghi L Schw, the Causal Agent of Maize Common Rust.</title>
        <authorList>
            <person name="Rochi L."/>
            <person name="Burguener G."/>
            <person name="Darino M."/>
            <person name="Turjanski A."/>
            <person name="Kreff E."/>
            <person name="Dieguez M.J."/>
            <person name="Sacco F."/>
        </authorList>
    </citation>
    <scope>NUCLEOTIDE SEQUENCE [LARGE SCALE GENOMIC DNA]</scope>
    <source>
        <strain evidence="3 4">RO10H11247</strain>
    </source>
</reference>
<dbReference type="AlphaFoldDB" id="A0A0L6UMI9"/>
<sequence length="234" mass="26969">GSIWTSKLSDWWIILWTYRLMLQPPCCNVYERTNLKYSLSILPSLLARNLPPRLADIEFGEILRQSPVFQRDWKCSPFIFFQLIALGSQLINPNSKSNGEAVLFPVSKPHSQHVSMPNPKDGGEREESQDRTGFDEQWLTEWLKLMNVLPKCLKILRGFLSQQIHADRRADSIPTPPPPPSDNILEHDLHLHLKYQMLIKNLLHHPASSSPSLRKNLGNYHGQFFKLLLPTAME</sequence>
<protein>
    <submittedName>
        <fullName evidence="3">Uncharacterized protein</fullName>
    </submittedName>
</protein>
<proteinExistence type="predicted"/>
<feature type="signal peptide" evidence="2">
    <location>
        <begin position="1"/>
        <end position="22"/>
    </location>
</feature>
<evidence type="ECO:0000256" key="2">
    <source>
        <dbReference type="SAM" id="SignalP"/>
    </source>
</evidence>
<organism evidence="3 4">
    <name type="scientific">Puccinia sorghi</name>
    <dbReference type="NCBI Taxonomy" id="27349"/>
    <lineage>
        <taxon>Eukaryota</taxon>
        <taxon>Fungi</taxon>
        <taxon>Dikarya</taxon>
        <taxon>Basidiomycota</taxon>
        <taxon>Pucciniomycotina</taxon>
        <taxon>Pucciniomycetes</taxon>
        <taxon>Pucciniales</taxon>
        <taxon>Pucciniaceae</taxon>
        <taxon>Puccinia</taxon>
    </lineage>
</organism>
<dbReference type="VEuPathDB" id="FungiDB:VP01_480g4"/>
<keyword evidence="2" id="KW-0732">Signal</keyword>
<evidence type="ECO:0000256" key="1">
    <source>
        <dbReference type="SAM" id="MobiDB-lite"/>
    </source>
</evidence>
<evidence type="ECO:0000313" key="4">
    <source>
        <dbReference type="Proteomes" id="UP000037035"/>
    </source>
</evidence>
<dbReference type="Proteomes" id="UP000037035">
    <property type="component" value="Unassembled WGS sequence"/>
</dbReference>
<feature type="compositionally biased region" description="Basic and acidic residues" evidence="1">
    <location>
        <begin position="121"/>
        <end position="131"/>
    </location>
</feature>